<evidence type="ECO:0000256" key="5">
    <source>
        <dbReference type="ARBA" id="ARBA00023136"/>
    </source>
</evidence>
<dbReference type="InterPro" id="IPR036034">
    <property type="entry name" value="PDZ_sf"/>
</dbReference>
<keyword evidence="6" id="KW-0862">Zinc</keyword>
<keyword evidence="4" id="KW-0333">Golgi apparatus</keyword>
<evidence type="ECO:0000256" key="1">
    <source>
        <dbReference type="ARBA" id="ARBA00004394"/>
    </source>
</evidence>
<dbReference type="PROSITE" id="PS51865">
    <property type="entry name" value="PDZ_GRASP"/>
    <property type="match status" value="2"/>
</dbReference>
<dbReference type="Proteomes" id="UP000886611">
    <property type="component" value="Unassembled WGS sequence"/>
</dbReference>
<dbReference type="EMBL" id="JAATIS010005477">
    <property type="protein sequence ID" value="KAG2459238.1"/>
    <property type="molecule type" value="Genomic_DNA"/>
</dbReference>
<dbReference type="AlphaFoldDB" id="A0A8X8BIT6"/>
<dbReference type="SUPFAM" id="SSF50156">
    <property type="entry name" value="PDZ domain-like"/>
    <property type="match status" value="1"/>
</dbReference>
<gene>
    <name evidence="9" type="primary">Gorasp2</name>
    <name evidence="9" type="ORF">GTO96_0019912</name>
</gene>
<dbReference type="FunFam" id="2.30.42.10:FF:000240">
    <property type="entry name" value="Golgi reassembly-stacking protein 2 isoform X2"/>
    <property type="match status" value="1"/>
</dbReference>
<dbReference type="PANTHER" id="PTHR12893">
    <property type="entry name" value="GOLGI REASSEMBLY STACKING PROTEIN GRASP"/>
    <property type="match status" value="1"/>
</dbReference>
<dbReference type="GO" id="GO:0046872">
    <property type="term" value="F:metal ion binding"/>
    <property type="evidence" value="ECO:0007669"/>
    <property type="project" value="UniProtKB-KW"/>
</dbReference>
<feature type="region of interest" description="Disordered" evidence="7">
    <location>
        <begin position="361"/>
        <end position="421"/>
    </location>
</feature>
<keyword evidence="5" id="KW-0472">Membrane</keyword>
<sequence>MAPKRKSESSDGSASKKRKTITMEVKLDIVKSSEGIKNKDNDTLKDLLKANVEKPVKMLVYSSKRLELRETTVTPSNMWGGQGLLGVSIRFCSFEGANENVWHVLEVEPNSPAALAGLRPHTDYIIGADTVMNESEDLFSLIESHEGKGLKLYVYNTDTDNCREVVITPNSSWGGDGSLGCGIGYGYLHRIPTRPFEEGKKITLPGQVPTAPISPLKDGFTEVQLSAVGSTPAVSSASAGIEQDLSNLSISSAPPSVSNVLNTGVPTVPLLAPQVNPSVSTVPSINPATTLPGVPTIPLLAPQVNPSMSTVPAINPATALPGFPPLHQPWNLPGIAPLSMPSAFPTQLPLTNNVPTVPSEIISSSEPPLNATSMQQPPSLILDATLGSKPLHHEPVSDHTVNSTLPPASESPETRISSESS</sequence>
<dbReference type="FunFam" id="2.30.42.10:FF:000026">
    <property type="entry name" value="Golgi reassembly stacking protein 2"/>
    <property type="match status" value="1"/>
</dbReference>
<comment type="subcellular location">
    <subcellularLocation>
        <location evidence="1">Golgi apparatus membrane</location>
    </subcellularLocation>
</comment>
<evidence type="ECO:0000313" key="9">
    <source>
        <dbReference type="EMBL" id="KAG2459238.1"/>
    </source>
</evidence>
<evidence type="ECO:0000259" key="8">
    <source>
        <dbReference type="PROSITE" id="PS51865"/>
    </source>
</evidence>
<feature type="non-terminal residue" evidence="9">
    <location>
        <position position="421"/>
    </location>
</feature>
<feature type="binding site" evidence="6">
    <location>
        <position position="92"/>
    </location>
    <ligand>
        <name>Zn(2+)</name>
        <dbReference type="ChEBI" id="CHEBI:29105"/>
    </ligand>
</feature>
<reference evidence="9 10" key="1">
    <citation type="journal article" date="2021" name="Cell">
        <title>Tracing the genetic footprints of vertebrate landing in non-teleost ray-finned fishes.</title>
        <authorList>
            <person name="Bi X."/>
            <person name="Wang K."/>
            <person name="Yang L."/>
            <person name="Pan H."/>
            <person name="Jiang H."/>
            <person name="Wei Q."/>
            <person name="Fang M."/>
            <person name="Yu H."/>
            <person name="Zhu C."/>
            <person name="Cai Y."/>
            <person name="He Y."/>
            <person name="Gan X."/>
            <person name="Zeng H."/>
            <person name="Yu D."/>
            <person name="Zhu Y."/>
            <person name="Jiang H."/>
            <person name="Qiu Q."/>
            <person name="Yang H."/>
            <person name="Zhang Y.E."/>
            <person name="Wang W."/>
            <person name="Zhu M."/>
            <person name="He S."/>
            <person name="Zhang G."/>
        </authorList>
    </citation>
    <scope>NUCLEOTIDE SEQUENCE [LARGE SCALE GENOMIC DNA]</scope>
    <source>
        <strain evidence="9">Bchr_013</strain>
    </source>
</reference>
<keyword evidence="10" id="KW-1185">Reference proteome</keyword>
<proteinExistence type="inferred from homology"/>
<dbReference type="InterPro" id="IPR024958">
    <property type="entry name" value="GRASP_PDZ"/>
</dbReference>
<feature type="domain" description="PDZ GRASP-type" evidence="8">
    <location>
        <begin position="100"/>
        <end position="188"/>
    </location>
</feature>
<dbReference type="Pfam" id="PF04495">
    <property type="entry name" value="GRASP55_65"/>
    <property type="match status" value="1"/>
</dbReference>
<protein>
    <submittedName>
        <fullName evidence="9">GORS2 protein</fullName>
    </submittedName>
</protein>
<evidence type="ECO:0000256" key="6">
    <source>
        <dbReference type="PIRSR" id="PIRSR607583-1"/>
    </source>
</evidence>
<dbReference type="InterPro" id="IPR007583">
    <property type="entry name" value="GRASP55_65"/>
</dbReference>
<comment type="similarity">
    <text evidence="2">Belongs to the GORASP family.</text>
</comment>
<evidence type="ECO:0000256" key="4">
    <source>
        <dbReference type="ARBA" id="ARBA00023034"/>
    </source>
</evidence>
<keyword evidence="6" id="KW-0479">Metal-binding</keyword>
<dbReference type="PANTHER" id="PTHR12893:SF1">
    <property type="entry name" value="GOLGI REASSEMBLY-STACKING PROTEIN 2"/>
    <property type="match status" value="1"/>
</dbReference>
<dbReference type="GO" id="GO:0007030">
    <property type="term" value="P:Golgi organization"/>
    <property type="evidence" value="ECO:0007669"/>
    <property type="project" value="TreeGrafter"/>
</dbReference>
<keyword evidence="3" id="KW-0677">Repeat</keyword>
<comment type="caution">
    <text evidence="9">The sequence shown here is derived from an EMBL/GenBank/DDBJ whole genome shotgun (WGS) entry which is preliminary data.</text>
</comment>
<feature type="domain" description="PDZ GRASP-type" evidence="8">
    <location>
        <begin position="5"/>
        <end position="94"/>
    </location>
</feature>
<evidence type="ECO:0000256" key="7">
    <source>
        <dbReference type="SAM" id="MobiDB-lite"/>
    </source>
</evidence>
<evidence type="ECO:0000256" key="2">
    <source>
        <dbReference type="ARBA" id="ARBA00007144"/>
    </source>
</evidence>
<dbReference type="Gene3D" id="2.30.42.10">
    <property type="match status" value="2"/>
</dbReference>
<name>A0A8X8BIT6_POLSE</name>
<feature type="non-terminal residue" evidence="9">
    <location>
        <position position="1"/>
    </location>
</feature>
<dbReference type="GO" id="GO:0000139">
    <property type="term" value="C:Golgi membrane"/>
    <property type="evidence" value="ECO:0007669"/>
    <property type="project" value="UniProtKB-SubCell"/>
</dbReference>
<evidence type="ECO:0000256" key="3">
    <source>
        <dbReference type="ARBA" id="ARBA00022737"/>
    </source>
</evidence>
<evidence type="ECO:0000313" key="10">
    <source>
        <dbReference type="Proteomes" id="UP000886611"/>
    </source>
</evidence>
<organism evidence="9 10">
    <name type="scientific">Polypterus senegalus</name>
    <name type="common">Senegal bichir</name>
    <dbReference type="NCBI Taxonomy" id="55291"/>
    <lineage>
        <taxon>Eukaryota</taxon>
        <taxon>Metazoa</taxon>
        <taxon>Chordata</taxon>
        <taxon>Craniata</taxon>
        <taxon>Vertebrata</taxon>
        <taxon>Euteleostomi</taxon>
        <taxon>Actinopterygii</taxon>
        <taxon>Polypteriformes</taxon>
        <taxon>Polypteridae</taxon>
        <taxon>Polypterus</taxon>
    </lineage>
</organism>
<accession>A0A8X8BIT6</accession>